<gene>
    <name evidence="2" type="ORF">S03H2_08633</name>
</gene>
<dbReference type="AlphaFoldDB" id="X1EPM3"/>
<proteinExistence type="predicted"/>
<dbReference type="SUPFAM" id="SSF47644">
    <property type="entry name" value="Methionine synthase domain"/>
    <property type="match status" value="1"/>
</dbReference>
<evidence type="ECO:0000259" key="1">
    <source>
        <dbReference type="PROSITE" id="PS51337"/>
    </source>
</evidence>
<evidence type="ECO:0000313" key="2">
    <source>
        <dbReference type="EMBL" id="GAH19049.1"/>
    </source>
</evidence>
<feature type="domain" description="B12-binding N-terminal" evidence="1">
    <location>
        <begin position="1"/>
        <end position="80"/>
    </location>
</feature>
<dbReference type="PROSITE" id="PS51337">
    <property type="entry name" value="B12_BINDING_NTER"/>
    <property type="match status" value="1"/>
</dbReference>
<sequence>MVDLNVISEALQRGDAEKVEELVKKALEENLTPKKILENGLIKGMDIIGGKFKRNEVYVPEVLIAARAMHAGMDIYHRSS</sequence>
<dbReference type="InterPro" id="IPR003759">
    <property type="entry name" value="Cbl-bd_cap"/>
</dbReference>
<name>X1EPM3_9ZZZZ</name>
<accession>X1EPM3</accession>
<organism evidence="2">
    <name type="scientific">marine sediment metagenome</name>
    <dbReference type="NCBI Taxonomy" id="412755"/>
    <lineage>
        <taxon>unclassified sequences</taxon>
        <taxon>metagenomes</taxon>
        <taxon>ecological metagenomes</taxon>
    </lineage>
</organism>
<reference evidence="2" key="1">
    <citation type="journal article" date="2014" name="Front. Microbiol.">
        <title>High frequency of phylogenetically diverse reductive dehalogenase-homologous genes in deep subseafloor sedimentary metagenomes.</title>
        <authorList>
            <person name="Kawai M."/>
            <person name="Futagami T."/>
            <person name="Toyoda A."/>
            <person name="Takaki Y."/>
            <person name="Nishi S."/>
            <person name="Hori S."/>
            <person name="Arai W."/>
            <person name="Tsubouchi T."/>
            <person name="Morono Y."/>
            <person name="Uchiyama I."/>
            <person name="Ito T."/>
            <person name="Fujiyama A."/>
            <person name="Inagaki F."/>
            <person name="Takami H."/>
        </authorList>
    </citation>
    <scope>NUCLEOTIDE SEQUENCE</scope>
    <source>
        <strain evidence="2">Expedition CK06-06</strain>
    </source>
</reference>
<protein>
    <recommendedName>
        <fullName evidence="1">B12-binding N-terminal domain-containing protein</fullName>
    </recommendedName>
</protein>
<dbReference type="SMART" id="SM01018">
    <property type="entry name" value="B12-binding_2"/>
    <property type="match status" value="1"/>
</dbReference>
<dbReference type="EMBL" id="BARU01004228">
    <property type="protein sequence ID" value="GAH19049.1"/>
    <property type="molecule type" value="Genomic_DNA"/>
</dbReference>
<comment type="caution">
    <text evidence="2">The sequence shown here is derived from an EMBL/GenBank/DDBJ whole genome shotgun (WGS) entry which is preliminary data.</text>
</comment>
<dbReference type="Gene3D" id="1.10.1240.10">
    <property type="entry name" value="Methionine synthase domain"/>
    <property type="match status" value="1"/>
</dbReference>
<dbReference type="InterPro" id="IPR036594">
    <property type="entry name" value="Meth_synthase_dom"/>
</dbReference>
<dbReference type="Pfam" id="PF02607">
    <property type="entry name" value="B12-binding_2"/>
    <property type="match status" value="1"/>
</dbReference>